<evidence type="ECO:0000313" key="9">
    <source>
        <dbReference type="EMBL" id="EKO32468.1"/>
    </source>
</evidence>
<evidence type="ECO:0000256" key="2">
    <source>
        <dbReference type="ARBA" id="ARBA00022908"/>
    </source>
</evidence>
<evidence type="ECO:0000256" key="3">
    <source>
        <dbReference type="ARBA" id="ARBA00023125"/>
    </source>
</evidence>
<evidence type="ECO:0000256" key="4">
    <source>
        <dbReference type="ARBA" id="ARBA00023172"/>
    </source>
</evidence>
<protein>
    <submittedName>
        <fullName evidence="9">Site-specific tyrosine recombinase XerC</fullName>
    </submittedName>
</protein>
<dbReference type="Gene3D" id="1.10.150.130">
    <property type="match status" value="1"/>
</dbReference>
<feature type="domain" description="Tyr recombinase" evidence="7">
    <location>
        <begin position="147"/>
        <end position="331"/>
    </location>
</feature>
<evidence type="ECO:0000259" key="7">
    <source>
        <dbReference type="PROSITE" id="PS51898"/>
    </source>
</evidence>
<dbReference type="InterPro" id="IPR010998">
    <property type="entry name" value="Integrase_recombinase_N"/>
</dbReference>
<keyword evidence="10" id="KW-1185">Reference proteome</keyword>
<dbReference type="Gene3D" id="1.10.443.10">
    <property type="entry name" value="Intergrase catalytic core"/>
    <property type="match status" value="1"/>
</dbReference>
<dbReference type="PROSITE" id="PS51900">
    <property type="entry name" value="CB"/>
    <property type="match status" value="1"/>
</dbReference>
<name>A0A0E2BAV0_9LEPT</name>
<dbReference type="GO" id="GO:0006310">
    <property type="term" value="P:DNA recombination"/>
    <property type="evidence" value="ECO:0007669"/>
    <property type="project" value="UniProtKB-KW"/>
</dbReference>
<keyword evidence="1" id="KW-0159">Chromosome partition</keyword>
<evidence type="ECO:0000256" key="5">
    <source>
        <dbReference type="PROSITE-ProRule" id="PRU01248"/>
    </source>
</evidence>
<dbReference type="EMBL" id="AHON02000069">
    <property type="protein sequence ID" value="EKO32468.1"/>
    <property type="molecule type" value="Genomic_DNA"/>
</dbReference>
<dbReference type="InterPro" id="IPR044068">
    <property type="entry name" value="CB"/>
</dbReference>
<dbReference type="SUPFAM" id="SSF56349">
    <property type="entry name" value="DNA breaking-rejoining enzymes"/>
    <property type="match status" value="1"/>
</dbReference>
<comment type="caution">
    <text evidence="9">The sequence shown here is derived from an EMBL/GenBank/DDBJ whole genome shotgun (WGS) entry which is preliminary data.</text>
</comment>
<evidence type="ECO:0000256" key="1">
    <source>
        <dbReference type="ARBA" id="ARBA00022829"/>
    </source>
</evidence>
<dbReference type="CDD" id="cd00798">
    <property type="entry name" value="INT_XerDC_C"/>
    <property type="match status" value="1"/>
</dbReference>
<keyword evidence="3 5" id="KW-0238">DNA-binding</keyword>
<dbReference type="InterPro" id="IPR050090">
    <property type="entry name" value="Tyrosine_recombinase_XerCD"/>
</dbReference>
<dbReference type="InterPro" id="IPR002104">
    <property type="entry name" value="Integrase_catalytic"/>
</dbReference>
<evidence type="ECO:0000259" key="8">
    <source>
        <dbReference type="PROSITE" id="PS51900"/>
    </source>
</evidence>
<dbReference type="InterPro" id="IPR011010">
    <property type="entry name" value="DNA_brk_join_enz"/>
</dbReference>
<dbReference type="GO" id="GO:0007059">
    <property type="term" value="P:chromosome segregation"/>
    <property type="evidence" value="ECO:0007669"/>
    <property type="project" value="UniProtKB-KW"/>
</dbReference>
<dbReference type="AlphaFoldDB" id="A0A0E2BAV0"/>
<dbReference type="PROSITE" id="PS51898">
    <property type="entry name" value="TYR_RECOMBINASE"/>
    <property type="match status" value="1"/>
</dbReference>
<dbReference type="Pfam" id="PF00589">
    <property type="entry name" value="Phage_integrase"/>
    <property type="match status" value="1"/>
</dbReference>
<evidence type="ECO:0000256" key="6">
    <source>
        <dbReference type="SAM" id="MobiDB-lite"/>
    </source>
</evidence>
<sequence>MGMDRDRKIGGHKKRITLEARSFQPLTDEKQPSILEKRILEYLRYKKGTGTSIKTIRAQRFYFEIYFEWCMERGICEPNQMTLSLVDRYQEYVSKYKNQKTNKVITAGTQGHILFTLRKFFNWMQVREMVVKNPCLEMRLPKLAKHLPQNILSVEEAEKILSTPDVETRLGIRNRAILELLYSTGLRRFELAKLRISDVDFSNRTVFVYEGKRKQDRLIPVSERALHWVKRYVDEVRIAHTKDSNEETLFLSQRGRAITDYTVGYVVVTTKDRSSVEKKGSTHIFRHTTATLMLENGADIRYVQEMLGHKDLNSTQIYTHVAIRKLKEVYDKTHPSSNPELYDRGPKNPKKAQNKTEDVQKSEVGKAQDKEDSNTS</sequence>
<gene>
    <name evidence="9" type="ORF">LEP1GSC179_0085</name>
</gene>
<dbReference type="Proteomes" id="UP000006329">
    <property type="component" value="Unassembled WGS sequence"/>
</dbReference>
<reference evidence="9" key="1">
    <citation type="submission" date="2012-10" db="EMBL/GenBank/DDBJ databases">
        <authorList>
            <person name="Harkins D.M."/>
            <person name="Durkin A.S."/>
            <person name="Brinkac L.M."/>
            <person name="Haft D.H."/>
            <person name="Selengut J.D."/>
            <person name="Sanka R."/>
            <person name="DePew J."/>
            <person name="Purushe J."/>
            <person name="Matthias M.A."/>
            <person name="Vinetz J.M."/>
            <person name="Sutton G.G."/>
            <person name="Nierman W.C."/>
            <person name="Fouts D.E."/>
        </authorList>
    </citation>
    <scope>NUCLEOTIDE SEQUENCE [LARGE SCALE GENOMIC DNA]</scope>
    <source>
        <strain evidence="9">MOR084</strain>
    </source>
</reference>
<dbReference type="GO" id="GO:0003677">
    <property type="term" value="F:DNA binding"/>
    <property type="evidence" value="ECO:0007669"/>
    <property type="project" value="UniProtKB-UniRule"/>
</dbReference>
<feature type="domain" description="Core-binding (CB)" evidence="8">
    <location>
        <begin position="33"/>
        <end position="125"/>
    </location>
</feature>
<proteinExistence type="predicted"/>
<dbReference type="PANTHER" id="PTHR30349:SF81">
    <property type="entry name" value="TYROSINE RECOMBINASE XERC"/>
    <property type="match status" value="1"/>
</dbReference>
<keyword evidence="2" id="KW-0229">DNA integration</keyword>
<organism evidence="9 10">
    <name type="scientific">Leptospira santarosai str. MOR084</name>
    <dbReference type="NCBI Taxonomy" id="1049984"/>
    <lineage>
        <taxon>Bacteria</taxon>
        <taxon>Pseudomonadati</taxon>
        <taxon>Spirochaetota</taxon>
        <taxon>Spirochaetia</taxon>
        <taxon>Leptospirales</taxon>
        <taxon>Leptospiraceae</taxon>
        <taxon>Leptospira</taxon>
    </lineage>
</organism>
<dbReference type="InterPro" id="IPR013762">
    <property type="entry name" value="Integrase-like_cat_sf"/>
</dbReference>
<evidence type="ECO:0000313" key="10">
    <source>
        <dbReference type="Proteomes" id="UP000006329"/>
    </source>
</evidence>
<feature type="compositionally biased region" description="Basic and acidic residues" evidence="6">
    <location>
        <begin position="354"/>
        <end position="376"/>
    </location>
</feature>
<accession>A0A0E2BAV0</accession>
<dbReference type="GO" id="GO:0015074">
    <property type="term" value="P:DNA integration"/>
    <property type="evidence" value="ECO:0007669"/>
    <property type="project" value="UniProtKB-KW"/>
</dbReference>
<keyword evidence="4" id="KW-0233">DNA recombination</keyword>
<feature type="region of interest" description="Disordered" evidence="6">
    <location>
        <begin position="330"/>
        <end position="376"/>
    </location>
</feature>
<dbReference type="PANTHER" id="PTHR30349">
    <property type="entry name" value="PHAGE INTEGRASE-RELATED"/>
    <property type="match status" value="1"/>
</dbReference>
<dbReference type="RefSeq" id="WP_004485165.1">
    <property type="nucleotide sequence ID" value="NZ_AHON02000069.1"/>
</dbReference>